<protein>
    <recommendedName>
        <fullName evidence="7">Galactokinase</fullName>
        <ecNumber evidence="7">2.7.1.6</ecNumber>
    </recommendedName>
</protein>
<evidence type="ECO:0000256" key="7">
    <source>
        <dbReference type="NCBIfam" id="TIGR00131"/>
    </source>
</evidence>
<dbReference type="InterPro" id="IPR013750">
    <property type="entry name" value="GHMP_kinase_C_dom"/>
</dbReference>
<evidence type="ECO:0000259" key="9">
    <source>
        <dbReference type="Pfam" id="PF08544"/>
    </source>
</evidence>
<dbReference type="PANTHER" id="PTHR10457:SF7">
    <property type="entry name" value="GALACTOKINASE-RELATED"/>
    <property type="match status" value="1"/>
</dbReference>
<comment type="similarity">
    <text evidence="1">Belongs to the GHMP kinase family. GalK subfamily.</text>
</comment>
<dbReference type="Pfam" id="PF10509">
    <property type="entry name" value="GalKase_gal_bdg"/>
    <property type="match status" value="1"/>
</dbReference>
<dbReference type="Pfam" id="PF08544">
    <property type="entry name" value="GHMP_kinases_C"/>
    <property type="match status" value="1"/>
</dbReference>
<dbReference type="PRINTS" id="PR00473">
    <property type="entry name" value="GALCTOKINASE"/>
</dbReference>
<evidence type="ECO:0000256" key="4">
    <source>
        <dbReference type="ARBA" id="ARBA00022777"/>
    </source>
</evidence>
<keyword evidence="6" id="KW-0119">Carbohydrate metabolism</keyword>
<organism evidence="11 12">
    <name type="scientific">Kineosporia succinea</name>
    <dbReference type="NCBI Taxonomy" id="84632"/>
    <lineage>
        <taxon>Bacteria</taxon>
        <taxon>Bacillati</taxon>
        <taxon>Actinomycetota</taxon>
        <taxon>Actinomycetes</taxon>
        <taxon>Kineosporiales</taxon>
        <taxon>Kineosporiaceae</taxon>
        <taxon>Kineosporia</taxon>
    </lineage>
</organism>
<comment type="caution">
    <text evidence="11">The sequence shown here is derived from an EMBL/GenBank/DDBJ whole genome shotgun (WGS) entry which is preliminary data.</text>
</comment>
<dbReference type="Proteomes" id="UP001235712">
    <property type="component" value="Unassembled WGS sequence"/>
</dbReference>
<name>A0ABT9NZ64_9ACTN</name>
<dbReference type="SUPFAM" id="SSF54211">
    <property type="entry name" value="Ribosomal protein S5 domain 2-like"/>
    <property type="match status" value="1"/>
</dbReference>
<keyword evidence="6" id="KW-0299">Galactose metabolism</keyword>
<sequence length="388" mass="40292">MTQNNAVAEPVEAVASAFTALYGNAPAGVWSSPGRVNLIGEHTDYNNGFVMPVAIPDRVTVAASTNGARVLRIASAQVDEKAEINLDDLTPGSVSGWGAYVAGVAWALQQKGFSVPGADLYLDGRVPLGAGLSSSAALECAVLTALVELAGEPDAPRGLALAQLAQFAENEYVGAKTGLMDQAASILCTEGHALLFDVQELSTEQVPFDLAAAGLALVVIDTRVTHSHAGGEYGERRASCEAAAAALGVPMLRQATVADLDRLDDPLLLKRARHIVTENDRVVAAGQAMSRGDWATFGRLMVESHASMRDDFEITVEEIDVTVETALANGAVGSRMTGGGFGGSAIALVPLAQVESLGAAVLAVFAAKGWTEPTIRVMEPSRGASRDR</sequence>
<gene>
    <name evidence="11" type="ORF">J2S57_001491</name>
</gene>
<dbReference type="PIRSF" id="PIRSF000530">
    <property type="entry name" value="Galactokinase"/>
    <property type="match status" value="1"/>
</dbReference>
<dbReference type="PANTHER" id="PTHR10457">
    <property type="entry name" value="MEVALONATE KINASE/GALACTOKINASE"/>
    <property type="match status" value="1"/>
</dbReference>
<keyword evidence="12" id="KW-1185">Reference proteome</keyword>
<accession>A0ABT9NZ64</accession>
<keyword evidence="3" id="KW-0547">Nucleotide-binding</keyword>
<dbReference type="EMBL" id="JAUSQZ010000001">
    <property type="protein sequence ID" value="MDP9825742.1"/>
    <property type="molecule type" value="Genomic_DNA"/>
</dbReference>
<keyword evidence="2 11" id="KW-0808">Transferase</keyword>
<keyword evidence="4" id="KW-0418">Kinase</keyword>
<feature type="domain" description="GHMP kinase N-terminal" evidence="8">
    <location>
        <begin position="100"/>
        <end position="187"/>
    </location>
</feature>
<dbReference type="PROSITE" id="PS00106">
    <property type="entry name" value="GALACTOKINASE"/>
    <property type="match status" value="1"/>
</dbReference>
<evidence type="ECO:0000313" key="11">
    <source>
        <dbReference type="EMBL" id="MDP9825742.1"/>
    </source>
</evidence>
<dbReference type="GO" id="GO:0004335">
    <property type="term" value="F:galactokinase activity"/>
    <property type="evidence" value="ECO:0007669"/>
    <property type="project" value="UniProtKB-EC"/>
</dbReference>
<dbReference type="NCBIfam" id="TIGR00131">
    <property type="entry name" value="gal_kin"/>
    <property type="match status" value="1"/>
</dbReference>
<dbReference type="InterPro" id="IPR006206">
    <property type="entry name" value="Mevalonate/galactokinase"/>
</dbReference>
<evidence type="ECO:0000256" key="2">
    <source>
        <dbReference type="ARBA" id="ARBA00022679"/>
    </source>
</evidence>
<dbReference type="InterPro" id="IPR006203">
    <property type="entry name" value="GHMP_knse_ATP-bd_CS"/>
</dbReference>
<feature type="domain" description="GHMP kinase C-terminal" evidence="9">
    <location>
        <begin position="288"/>
        <end position="365"/>
    </location>
</feature>
<dbReference type="InterPro" id="IPR036554">
    <property type="entry name" value="GHMP_kinase_C_sf"/>
</dbReference>
<evidence type="ECO:0000259" key="10">
    <source>
        <dbReference type="Pfam" id="PF10509"/>
    </source>
</evidence>
<dbReference type="InterPro" id="IPR019539">
    <property type="entry name" value="GalKase_N"/>
</dbReference>
<dbReference type="Gene3D" id="3.30.230.10">
    <property type="match status" value="1"/>
</dbReference>
<dbReference type="PROSITE" id="PS00627">
    <property type="entry name" value="GHMP_KINASES_ATP"/>
    <property type="match status" value="1"/>
</dbReference>
<keyword evidence="5" id="KW-0067">ATP-binding</keyword>
<evidence type="ECO:0000313" key="12">
    <source>
        <dbReference type="Proteomes" id="UP001235712"/>
    </source>
</evidence>
<dbReference type="InterPro" id="IPR020568">
    <property type="entry name" value="Ribosomal_Su5_D2-typ_SF"/>
</dbReference>
<proteinExistence type="inferred from homology"/>
<dbReference type="Gene3D" id="3.30.70.890">
    <property type="entry name" value="GHMP kinase, C-terminal domain"/>
    <property type="match status" value="1"/>
</dbReference>
<dbReference type="InterPro" id="IPR000705">
    <property type="entry name" value="Galactokinase"/>
</dbReference>
<dbReference type="SUPFAM" id="SSF55060">
    <property type="entry name" value="GHMP Kinase, C-terminal domain"/>
    <property type="match status" value="1"/>
</dbReference>
<reference evidence="11 12" key="1">
    <citation type="submission" date="2023-07" db="EMBL/GenBank/DDBJ databases">
        <title>Sequencing the genomes of 1000 actinobacteria strains.</title>
        <authorList>
            <person name="Klenk H.-P."/>
        </authorList>
    </citation>
    <scope>NUCLEOTIDE SEQUENCE [LARGE SCALE GENOMIC DNA]</scope>
    <source>
        <strain evidence="11 12">DSM 44388</strain>
    </source>
</reference>
<feature type="domain" description="Galactokinase N-terminal" evidence="10">
    <location>
        <begin position="17"/>
        <end position="64"/>
    </location>
</feature>
<evidence type="ECO:0000259" key="8">
    <source>
        <dbReference type="Pfam" id="PF00288"/>
    </source>
</evidence>
<dbReference type="PRINTS" id="PR00959">
    <property type="entry name" value="MEVGALKINASE"/>
</dbReference>
<evidence type="ECO:0000256" key="1">
    <source>
        <dbReference type="ARBA" id="ARBA00006566"/>
    </source>
</evidence>
<dbReference type="InterPro" id="IPR014721">
    <property type="entry name" value="Ribsml_uS5_D2-typ_fold_subgr"/>
</dbReference>
<dbReference type="Pfam" id="PF00288">
    <property type="entry name" value="GHMP_kinases_N"/>
    <property type="match status" value="1"/>
</dbReference>
<evidence type="ECO:0000256" key="5">
    <source>
        <dbReference type="ARBA" id="ARBA00022840"/>
    </source>
</evidence>
<dbReference type="EC" id="2.7.1.6" evidence="7"/>
<dbReference type="InterPro" id="IPR019741">
    <property type="entry name" value="Galactokinase_CS"/>
</dbReference>
<dbReference type="RefSeq" id="WP_307239837.1">
    <property type="nucleotide sequence ID" value="NZ_JAUSQZ010000001.1"/>
</dbReference>
<evidence type="ECO:0000256" key="6">
    <source>
        <dbReference type="ARBA" id="ARBA00023144"/>
    </source>
</evidence>
<evidence type="ECO:0000256" key="3">
    <source>
        <dbReference type="ARBA" id="ARBA00022741"/>
    </source>
</evidence>
<dbReference type="InterPro" id="IPR006204">
    <property type="entry name" value="GHMP_kinase_N_dom"/>
</dbReference>